<dbReference type="Gene3D" id="3.40.50.10420">
    <property type="entry name" value="NagB/RpiA/CoA transferase-like"/>
    <property type="match status" value="1"/>
</dbReference>
<reference evidence="5 6" key="1">
    <citation type="journal article" date="2016" name="Int. J. Syst. Evol. Microbiol.">
        <title>Labrenzia salina sp. nov., isolated from the rhizosphere of the halophyte Arthrocnemum macrostachyum.</title>
        <authorList>
            <person name="Camacho M."/>
            <person name="Redondo-Gomez S."/>
            <person name="Rodriguez-Llorente I."/>
            <person name="Rohde M."/>
            <person name="Sproer C."/>
            <person name="Schumann P."/>
            <person name="Klenk H.P."/>
            <person name="Montero-Calasanz M.D.C."/>
        </authorList>
    </citation>
    <scope>NUCLEOTIDE SEQUENCE [LARGE SCALE GENOMIC DNA]</scope>
    <source>
        <strain evidence="5 6">DSM 29163</strain>
    </source>
</reference>
<dbReference type="PANTHER" id="PTHR23407">
    <property type="entry name" value="ATPASE INHIBITOR/5-FORMYLTETRAHYDROFOLATE CYCLO-LIGASE"/>
    <property type="match status" value="1"/>
</dbReference>
<dbReference type="Proteomes" id="UP001300261">
    <property type="component" value="Unassembled WGS sequence"/>
</dbReference>
<dbReference type="InterPro" id="IPR024185">
    <property type="entry name" value="FTHF_cligase-like_sf"/>
</dbReference>
<dbReference type="RefSeq" id="WP_265962890.1">
    <property type="nucleotide sequence ID" value="NZ_JAPEVI010000003.1"/>
</dbReference>
<gene>
    <name evidence="5" type="ORF">ON753_12275</name>
</gene>
<evidence type="ECO:0000256" key="2">
    <source>
        <dbReference type="ARBA" id="ARBA00022741"/>
    </source>
</evidence>
<evidence type="ECO:0000256" key="4">
    <source>
        <dbReference type="RuleBase" id="RU361279"/>
    </source>
</evidence>
<dbReference type="InterPro" id="IPR002698">
    <property type="entry name" value="FTHF_cligase"/>
</dbReference>
<evidence type="ECO:0000256" key="1">
    <source>
        <dbReference type="ARBA" id="ARBA00010638"/>
    </source>
</evidence>
<protein>
    <recommendedName>
        <fullName evidence="4">5-formyltetrahydrofolate cyclo-ligase</fullName>
        <ecNumber evidence="4">6.3.3.2</ecNumber>
    </recommendedName>
</protein>
<dbReference type="GO" id="GO:0030272">
    <property type="term" value="F:5-formyltetrahydrofolate cyclo-ligase activity"/>
    <property type="evidence" value="ECO:0007669"/>
    <property type="project" value="UniProtKB-EC"/>
</dbReference>
<accession>A0ABT3R240</accession>
<evidence type="ECO:0000256" key="3">
    <source>
        <dbReference type="ARBA" id="ARBA00022840"/>
    </source>
</evidence>
<keyword evidence="4" id="KW-0460">Magnesium</keyword>
<comment type="cofactor">
    <cofactor evidence="4">
        <name>Mg(2+)</name>
        <dbReference type="ChEBI" id="CHEBI:18420"/>
    </cofactor>
</comment>
<keyword evidence="4" id="KW-0479">Metal-binding</keyword>
<keyword evidence="6" id="KW-1185">Reference proteome</keyword>
<dbReference type="SUPFAM" id="SSF100950">
    <property type="entry name" value="NagB/RpiA/CoA transferase-like"/>
    <property type="match status" value="1"/>
</dbReference>
<proteinExistence type="inferred from homology"/>
<evidence type="ECO:0000313" key="6">
    <source>
        <dbReference type="Proteomes" id="UP001300261"/>
    </source>
</evidence>
<dbReference type="PANTHER" id="PTHR23407:SF1">
    <property type="entry name" value="5-FORMYLTETRAHYDROFOLATE CYCLO-LIGASE"/>
    <property type="match status" value="1"/>
</dbReference>
<dbReference type="Pfam" id="PF01812">
    <property type="entry name" value="5-FTHF_cyc-lig"/>
    <property type="match status" value="1"/>
</dbReference>
<dbReference type="PIRSF" id="PIRSF006806">
    <property type="entry name" value="FTHF_cligase"/>
    <property type="match status" value="1"/>
</dbReference>
<comment type="catalytic activity">
    <reaction evidence="4">
        <text>(6S)-5-formyl-5,6,7,8-tetrahydrofolate + ATP = (6R)-5,10-methenyltetrahydrofolate + ADP + phosphate</text>
        <dbReference type="Rhea" id="RHEA:10488"/>
        <dbReference type="ChEBI" id="CHEBI:30616"/>
        <dbReference type="ChEBI" id="CHEBI:43474"/>
        <dbReference type="ChEBI" id="CHEBI:57455"/>
        <dbReference type="ChEBI" id="CHEBI:57457"/>
        <dbReference type="ChEBI" id="CHEBI:456216"/>
        <dbReference type="EC" id="6.3.3.2"/>
    </reaction>
</comment>
<keyword evidence="3 4" id="KW-0067">ATP-binding</keyword>
<dbReference type="InterPro" id="IPR037171">
    <property type="entry name" value="NagB/RpiA_transferase-like"/>
</dbReference>
<dbReference type="EMBL" id="JAPEVI010000003">
    <property type="protein sequence ID" value="MCX2723143.1"/>
    <property type="molecule type" value="Genomic_DNA"/>
</dbReference>
<name>A0ABT3R240_9HYPH</name>
<comment type="similarity">
    <text evidence="1 4">Belongs to the 5-formyltetrahydrofolate cyclo-ligase family.</text>
</comment>
<dbReference type="EC" id="6.3.3.2" evidence="4"/>
<sequence>MSNEEDLPGDPVCYAHKLVGGHIVDEQTFRDVSRFRKAERTRLVEKRKRLPSGERQEKTAALVSNLRRILQGRRFTTIAAYWPIRGEPDLRPLLSDLCEAGITVLLPRIVTRDEPLQFIPWAPGCDMIRGPWNIPVPGKGDPQVPDLVLSPLVGVDPDRFRLGNGGGYYDRTLVAFPVKPTTIGVGFEFCLIPTIFPMPWDVPMDMVVTEDRAREQ</sequence>
<keyword evidence="5" id="KW-0436">Ligase</keyword>
<dbReference type="NCBIfam" id="TIGR02727">
    <property type="entry name" value="MTHFS_bact"/>
    <property type="match status" value="1"/>
</dbReference>
<organism evidence="5 6">
    <name type="scientific">Roseibium salinum</name>
    <dbReference type="NCBI Taxonomy" id="1604349"/>
    <lineage>
        <taxon>Bacteria</taxon>
        <taxon>Pseudomonadati</taxon>
        <taxon>Pseudomonadota</taxon>
        <taxon>Alphaproteobacteria</taxon>
        <taxon>Hyphomicrobiales</taxon>
        <taxon>Stappiaceae</taxon>
        <taxon>Roseibium</taxon>
    </lineage>
</organism>
<comment type="caution">
    <text evidence="5">The sequence shown here is derived from an EMBL/GenBank/DDBJ whole genome shotgun (WGS) entry which is preliminary data.</text>
</comment>
<evidence type="ECO:0000313" key="5">
    <source>
        <dbReference type="EMBL" id="MCX2723143.1"/>
    </source>
</evidence>
<keyword evidence="2 4" id="KW-0547">Nucleotide-binding</keyword>